<dbReference type="Pfam" id="PF06983">
    <property type="entry name" value="3-dmu-9_3-mt"/>
    <property type="match status" value="1"/>
</dbReference>
<proteinExistence type="predicted"/>
<organism evidence="2 3">
    <name type="scientific">Arcicella aquatica</name>
    <dbReference type="NCBI Taxonomy" id="217141"/>
    <lineage>
        <taxon>Bacteria</taxon>
        <taxon>Pseudomonadati</taxon>
        <taxon>Bacteroidota</taxon>
        <taxon>Cytophagia</taxon>
        <taxon>Cytophagales</taxon>
        <taxon>Flectobacillaceae</taxon>
        <taxon>Arcicella</taxon>
    </lineage>
</organism>
<gene>
    <name evidence="2" type="ORF">VB264_07635</name>
</gene>
<sequence length="136" mass="15316">MSTISVYLSFNGNCREAMTFYQRCLGGELFFQTLGEHPNAEKMPDRMKACILHGTLTRNGLVIMGSDMLGEEGLKKGNAVSLMLHCDSETEMKECYQKLSLGGAQTYPIAQSFWGTLFGDLTDKFGNQWLLHYRKN</sequence>
<dbReference type="InterPro" id="IPR028973">
    <property type="entry name" value="PhnB-like"/>
</dbReference>
<keyword evidence="3" id="KW-1185">Reference proteome</keyword>
<evidence type="ECO:0000259" key="1">
    <source>
        <dbReference type="Pfam" id="PF06983"/>
    </source>
</evidence>
<dbReference type="RefSeq" id="WP_323248165.1">
    <property type="nucleotide sequence ID" value="NZ_JAYFUL010000009.1"/>
</dbReference>
<dbReference type="EMBL" id="JAYFUL010000009">
    <property type="protein sequence ID" value="MEA5257650.1"/>
    <property type="molecule type" value="Genomic_DNA"/>
</dbReference>
<feature type="domain" description="PhnB-like" evidence="1">
    <location>
        <begin position="4"/>
        <end position="129"/>
    </location>
</feature>
<comment type="caution">
    <text evidence="2">The sequence shown here is derived from an EMBL/GenBank/DDBJ whole genome shotgun (WGS) entry which is preliminary data.</text>
</comment>
<dbReference type="Gene3D" id="3.10.180.10">
    <property type="entry name" value="2,3-Dihydroxybiphenyl 1,2-Dioxygenase, domain 1"/>
    <property type="match status" value="1"/>
</dbReference>
<reference evidence="2 3" key="1">
    <citation type="submission" date="2023-12" db="EMBL/GenBank/DDBJ databases">
        <title>Novel species of the genus Arcicella isolated from rivers.</title>
        <authorList>
            <person name="Lu H."/>
        </authorList>
    </citation>
    <scope>NUCLEOTIDE SEQUENCE [LARGE SCALE GENOMIC DNA]</scope>
    <source>
        <strain evidence="2 3">LMG 21963</strain>
    </source>
</reference>
<protein>
    <submittedName>
        <fullName evidence="2">VOC family protein</fullName>
    </submittedName>
</protein>
<dbReference type="PANTHER" id="PTHR33990:SF1">
    <property type="entry name" value="PROTEIN YJDN"/>
    <property type="match status" value="1"/>
</dbReference>
<dbReference type="SUPFAM" id="SSF54593">
    <property type="entry name" value="Glyoxalase/Bleomycin resistance protein/Dihydroxybiphenyl dioxygenase"/>
    <property type="match status" value="1"/>
</dbReference>
<evidence type="ECO:0000313" key="3">
    <source>
        <dbReference type="Proteomes" id="UP001304671"/>
    </source>
</evidence>
<dbReference type="Proteomes" id="UP001304671">
    <property type="component" value="Unassembled WGS sequence"/>
</dbReference>
<dbReference type="CDD" id="cd06588">
    <property type="entry name" value="PhnB_like"/>
    <property type="match status" value="1"/>
</dbReference>
<accession>A0ABU5QLH9</accession>
<name>A0ABU5QLH9_9BACT</name>
<dbReference type="InterPro" id="IPR029068">
    <property type="entry name" value="Glyas_Bleomycin-R_OHBP_Dase"/>
</dbReference>
<evidence type="ECO:0000313" key="2">
    <source>
        <dbReference type="EMBL" id="MEA5257650.1"/>
    </source>
</evidence>
<dbReference type="PANTHER" id="PTHR33990">
    <property type="entry name" value="PROTEIN YJDN-RELATED"/>
    <property type="match status" value="1"/>
</dbReference>